<comment type="caution">
    <text evidence="1">The sequence shown here is derived from an EMBL/GenBank/DDBJ whole genome shotgun (WGS) entry which is preliminary data.</text>
</comment>
<dbReference type="EMBL" id="VSIV01000225">
    <property type="protein sequence ID" value="TYB32986.1"/>
    <property type="molecule type" value="Genomic_DNA"/>
</dbReference>
<organism evidence="1 2">
    <name type="scientific">Flexistipes sinusarabici</name>
    <dbReference type="NCBI Taxonomy" id="2352"/>
    <lineage>
        <taxon>Bacteria</taxon>
        <taxon>Pseudomonadati</taxon>
        <taxon>Deferribacterota</taxon>
        <taxon>Deferribacteres</taxon>
        <taxon>Deferribacterales</taxon>
        <taxon>Flexistipitaceae</taxon>
        <taxon>Flexistipes</taxon>
    </lineage>
</organism>
<dbReference type="Proteomes" id="UP000323337">
    <property type="component" value="Unassembled WGS sequence"/>
</dbReference>
<protein>
    <recommendedName>
        <fullName evidence="3">Tetratricopeptide repeat protein</fullName>
    </recommendedName>
</protein>
<dbReference type="InterPro" id="IPR045584">
    <property type="entry name" value="Pilin-like"/>
</dbReference>
<reference evidence="1 2" key="1">
    <citation type="submission" date="2019-08" db="EMBL/GenBank/DDBJ databases">
        <title>Genomic characterization of a novel candidate phylum (ARYD3) from a high temperature, high salinity tertiary oil reservoir in north central Oklahoma, USA.</title>
        <authorList>
            <person name="Youssef N.H."/>
            <person name="Yadav A."/>
            <person name="Elshahed M.S."/>
        </authorList>
    </citation>
    <scope>NUCLEOTIDE SEQUENCE [LARGE SCALE GENOMIC DNA]</scope>
    <source>
        <strain evidence="1">ARYD1</strain>
    </source>
</reference>
<evidence type="ECO:0008006" key="3">
    <source>
        <dbReference type="Google" id="ProtNLM"/>
    </source>
</evidence>
<evidence type="ECO:0000313" key="2">
    <source>
        <dbReference type="Proteomes" id="UP000323337"/>
    </source>
</evidence>
<accession>A0A5D0MJ36</accession>
<dbReference type="AlphaFoldDB" id="A0A5D0MJ36"/>
<sequence>MKKIYLIFIVFLVVFALFLPEFKQNMSQRSGLEKLGYTPQGELYKSILGEFRWFMGDYLAFKSIIYYGGKINELRQRKYKEVEFYNLYRTIETSIILNPYHEDSYYFAQAAFVWDIGRVKEVNALLKYVMKYRTWDYRIPFFLGFNYSYFMKDYEKAAKHFRKAAEISGSPLFTKLAARYFYEGGETELGIVFLKYMYENARKKAVKESYKLRLEALKKIKMLEDGVSEYKKRFNSLPEKLNQLVTKGILDKIPQDPYGGEFYINEKGKIRTTSKLTNKKGGKNEGS</sequence>
<gene>
    <name evidence="1" type="ORF">FXF49_08700</name>
</gene>
<dbReference type="SUPFAM" id="SSF54523">
    <property type="entry name" value="Pili subunits"/>
    <property type="match status" value="1"/>
</dbReference>
<dbReference type="RefSeq" id="WP_303701514.1">
    <property type="nucleotide sequence ID" value="NZ_VSIV01000225.1"/>
</dbReference>
<proteinExistence type="predicted"/>
<name>A0A5D0MJ36_FLESI</name>
<dbReference type="SUPFAM" id="SSF81901">
    <property type="entry name" value="HCP-like"/>
    <property type="match status" value="1"/>
</dbReference>
<evidence type="ECO:0000313" key="1">
    <source>
        <dbReference type="EMBL" id="TYB32986.1"/>
    </source>
</evidence>